<evidence type="ECO:0000256" key="1">
    <source>
        <dbReference type="ARBA" id="ARBA00001968"/>
    </source>
</evidence>
<evidence type="ECO:0000313" key="9">
    <source>
        <dbReference type="EMBL" id="KAL1493602.1"/>
    </source>
</evidence>
<evidence type="ECO:0000256" key="2">
    <source>
        <dbReference type="ARBA" id="ARBA00004123"/>
    </source>
</evidence>
<accession>A0ABD1EFY2</accession>
<evidence type="ECO:0000256" key="6">
    <source>
        <dbReference type="ARBA" id="ARBA00022801"/>
    </source>
</evidence>
<dbReference type="GO" id="GO:0005634">
    <property type="term" value="C:nucleus"/>
    <property type="evidence" value="ECO:0007669"/>
    <property type="project" value="UniProtKB-SubCell"/>
</dbReference>
<dbReference type="InterPro" id="IPR027806">
    <property type="entry name" value="HARBI1_dom"/>
</dbReference>
<dbReference type="EMBL" id="JBDJPC010000007">
    <property type="protein sequence ID" value="KAL1493602.1"/>
    <property type="molecule type" value="Genomic_DNA"/>
</dbReference>
<evidence type="ECO:0000256" key="7">
    <source>
        <dbReference type="ARBA" id="ARBA00023242"/>
    </source>
</evidence>
<dbReference type="PANTHER" id="PTHR22930">
    <property type="match status" value="1"/>
</dbReference>
<dbReference type="InterPro" id="IPR045249">
    <property type="entry name" value="HARBI1-like"/>
</dbReference>
<dbReference type="GO" id="GO:0016787">
    <property type="term" value="F:hydrolase activity"/>
    <property type="evidence" value="ECO:0007669"/>
    <property type="project" value="UniProtKB-KW"/>
</dbReference>
<reference evidence="9 10" key="1">
    <citation type="submission" date="2024-05" db="EMBL/GenBank/DDBJ databases">
        <title>Genetic variation in Jamaican populations of the coffee berry borer (Hypothenemus hampei).</title>
        <authorList>
            <person name="Errbii M."/>
            <person name="Myrie A."/>
        </authorList>
    </citation>
    <scope>NUCLEOTIDE SEQUENCE [LARGE SCALE GENOMIC DNA]</scope>
    <source>
        <strain evidence="9">JA-Hopewell-2020-01-JO</strain>
        <tissue evidence="9">Whole body</tissue>
    </source>
</reference>
<sequence>MNNLSSKCFAWDLFLEDSFIKQVETHLLDEDARKVHMVLQLIRSLPNPYHQYIIIDFDRDIISHYNEHVFFQLFRMKKETFQKLLTVILENDIHSLIKKKYRGGNYPVHPEKGLLMCLWYISKPDALNIIAEAFRVLPSTVMRVINSFLYVIKCLKQKYIFWPKTEEEYQEVANGFNRYPGTIGAVDGCHINIKVPVNQHDSYADRYLLHSINLMAICNAKKIFTYIFVGFPGSAHDSRVFSNSLFVRNIEQHGKEIYFPHDYHIIGDSAFPLSTWLMKPYTNARTEVQKYHNYVLSAERICIEHTFGLLIGRWRRLQFINTYSISKCVEIIVAACILHNFCYLNNDFWDGEIFEIANDAEPYDRRLDINLARIKRDRIAENL</sequence>
<dbReference type="Pfam" id="PF13359">
    <property type="entry name" value="DDE_Tnp_4"/>
    <property type="match status" value="1"/>
</dbReference>
<organism evidence="9 10">
    <name type="scientific">Hypothenemus hampei</name>
    <name type="common">Coffee berry borer</name>
    <dbReference type="NCBI Taxonomy" id="57062"/>
    <lineage>
        <taxon>Eukaryota</taxon>
        <taxon>Metazoa</taxon>
        <taxon>Ecdysozoa</taxon>
        <taxon>Arthropoda</taxon>
        <taxon>Hexapoda</taxon>
        <taxon>Insecta</taxon>
        <taxon>Pterygota</taxon>
        <taxon>Neoptera</taxon>
        <taxon>Endopterygota</taxon>
        <taxon>Coleoptera</taxon>
        <taxon>Polyphaga</taxon>
        <taxon>Cucujiformia</taxon>
        <taxon>Curculionidae</taxon>
        <taxon>Scolytinae</taxon>
        <taxon>Hypothenemus</taxon>
    </lineage>
</organism>
<dbReference type="AlphaFoldDB" id="A0ABD1EFY2"/>
<dbReference type="GO" id="GO:0004518">
    <property type="term" value="F:nuclease activity"/>
    <property type="evidence" value="ECO:0007669"/>
    <property type="project" value="UniProtKB-KW"/>
</dbReference>
<keyword evidence="4" id="KW-0540">Nuclease</keyword>
<dbReference type="GO" id="GO:0046872">
    <property type="term" value="F:metal ion binding"/>
    <property type="evidence" value="ECO:0007669"/>
    <property type="project" value="UniProtKB-KW"/>
</dbReference>
<keyword evidence="10" id="KW-1185">Reference proteome</keyword>
<keyword evidence="6" id="KW-0378">Hydrolase</keyword>
<name>A0ABD1EFY2_HYPHA</name>
<comment type="similarity">
    <text evidence="3">Belongs to the HARBI1 family.</text>
</comment>
<gene>
    <name evidence="9" type="ORF">ABEB36_009303</name>
</gene>
<keyword evidence="7" id="KW-0539">Nucleus</keyword>
<comment type="caution">
    <text evidence="9">The sequence shown here is derived from an EMBL/GenBank/DDBJ whole genome shotgun (WGS) entry which is preliminary data.</text>
</comment>
<evidence type="ECO:0000259" key="8">
    <source>
        <dbReference type="Pfam" id="PF13359"/>
    </source>
</evidence>
<evidence type="ECO:0000256" key="5">
    <source>
        <dbReference type="ARBA" id="ARBA00022723"/>
    </source>
</evidence>
<comment type="cofactor">
    <cofactor evidence="1">
        <name>a divalent metal cation</name>
        <dbReference type="ChEBI" id="CHEBI:60240"/>
    </cofactor>
</comment>
<keyword evidence="5" id="KW-0479">Metal-binding</keyword>
<dbReference type="Proteomes" id="UP001566132">
    <property type="component" value="Unassembled WGS sequence"/>
</dbReference>
<evidence type="ECO:0000313" key="10">
    <source>
        <dbReference type="Proteomes" id="UP001566132"/>
    </source>
</evidence>
<protein>
    <recommendedName>
        <fullName evidence="8">DDE Tnp4 domain-containing protein</fullName>
    </recommendedName>
</protein>
<feature type="domain" description="DDE Tnp4" evidence="8">
    <location>
        <begin position="186"/>
        <end position="340"/>
    </location>
</feature>
<evidence type="ECO:0000256" key="3">
    <source>
        <dbReference type="ARBA" id="ARBA00006958"/>
    </source>
</evidence>
<evidence type="ECO:0000256" key="4">
    <source>
        <dbReference type="ARBA" id="ARBA00022722"/>
    </source>
</evidence>
<dbReference type="PANTHER" id="PTHR22930:SF85">
    <property type="entry name" value="GH03217P-RELATED"/>
    <property type="match status" value="1"/>
</dbReference>
<comment type="subcellular location">
    <subcellularLocation>
        <location evidence="2">Nucleus</location>
    </subcellularLocation>
</comment>
<proteinExistence type="inferred from homology"/>